<dbReference type="PROSITE" id="PS51932">
    <property type="entry name" value="BMV"/>
    <property type="match status" value="1"/>
</dbReference>
<dbReference type="InterPro" id="IPR004992">
    <property type="entry name" value="EutN_CcmL"/>
</dbReference>
<evidence type="ECO:0000313" key="5">
    <source>
        <dbReference type="Proteomes" id="UP000295008"/>
    </source>
</evidence>
<evidence type="ECO:0000313" key="4">
    <source>
        <dbReference type="EMBL" id="TCL61515.1"/>
    </source>
</evidence>
<gene>
    <name evidence="4" type="ORF">EDC14_103320</name>
</gene>
<comment type="caution">
    <text evidence="4">The sequence shown here is derived from an EMBL/GenBank/DDBJ whole genome shotgun (WGS) entry which is preliminary data.</text>
</comment>
<dbReference type="Proteomes" id="UP000295008">
    <property type="component" value="Unassembled WGS sequence"/>
</dbReference>
<dbReference type="CDD" id="cd01614">
    <property type="entry name" value="EutN_CcmL"/>
    <property type="match status" value="1"/>
</dbReference>
<protein>
    <submittedName>
        <fullName evidence="4">Ethanolamine utilization protein EutN</fullName>
    </submittedName>
</protein>
<evidence type="ECO:0000256" key="3">
    <source>
        <dbReference type="ARBA" id="ARBA00024446"/>
    </source>
</evidence>
<comment type="subcellular location">
    <subcellularLocation>
        <location evidence="1">Carboxysome</location>
    </subcellularLocation>
</comment>
<dbReference type="Pfam" id="PF03319">
    <property type="entry name" value="EutN_CcmL"/>
    <property type="match status" value="1"/>
</dbReference>
<accession>A0A4R1R7C3</accession>
<reference evidence="4 5" key="1">
    <citation type="submission" date="2019-03" db="EMBL/GenBank/DDBJ databases">
        <title>Genomic Encyclopedia of Type Strains, Phase IV (KMG-IV): sequencing the most valuable type-strain genomes for metagenomic binning, comparative biology and taxonomic classification.</title>
        <authorList>
            <person name="Goeker M."/>
        </authorList>
    </citation>
    <scope>NUCLEOTIDE SEQUENCE [LARGE SCALE GENOMIC DNA]</scope>
    <source>
        <strain evidence="4 5">LX-B</strain>
    </source>
</reference>
<dbReference type="Gene3D" id="2.40.50.220">
    <property type="entry name" value="EutN/Ccml"/>
    <property type="match status" value="1"/>
</dbReference>
<dbReference type="PANTHER" id="PTHR36539:SF1">
    <property type="entry name" value="BACTERIAL MICROCOMPARTMENT SHELL VERTEX PROTEIN EUTN"/>
    <property type="match status" value="1"/>
</dbReference>
<evidence type="ECO:0000256" key="1">
    <source>
        <dbReference type="ARBA" id="ARBA00023587"/>
    </source>
</evidence>
<evidence type="ECO:0000256" key="2">
    <source>
        <dbReference type="ARBA" id="ARBA00023669"/>
    </source>
</evidence>
<dbReference type="RefSeq" id="WP_132016216.1">
    <property type="nucleotide sequence ID" value="NZ_SLUN01000033.1"/>
</dbReference>
<organism evidence="4 5">
    <name type="scientific">Hydrogenispora ethanolica</name>
    <dbReference type="NCBI Taxonomy" id="1082276"/>
    <lineage>
        <taxon>Bacteria</taxon>
        <taxon>Bacillati</taxon>
        <taxon>Bacillota</taxon>
        <taxon>Hydrogenispora</taxon>
    </lineage>
</organism>
<keyword evidence="5" id="KW-1185">Reference proteome</keyword>
<proteinExistence type="predicted"/>
<dbReference type="PANTHER" id="PTHR36539">
    <property type="entry name" value="ETHANOLAMINE UTILIZATION PROTEIN EUTN"/>
    <property type="match status" value="1"/>
</dbReference>
<keyword evidence="2" id="KW-1282">Carboxysome</keyword>
<dbReference type="OrthoDB" id="196195at2"/>
<dbReference type="EMBL" id="SLUN01000033">
    <property type="protein sequence ID" value="TCL61515.1"/>
    <property type="molecule type" value="Genomic_DNA"/>
</dbReference>
<dbReference type="InterPro" id="IPR036677">
    <property type="entry name" value="EutN_CcmL_sf"/>
</dbReference>
<dbReference type="SUPFAM" id="SSF159133">
    <property type="entry name" value="EutN/CcmL-like"/>
    <property type="match status" value="1"/>
</dbReference>
<dbReference type="AlphaFoldDB" id="A0A4R1R7C3"/>
<keyword evidence="3" id="KW-1283">Bacterial microcompartment</keyword>
<sequence>MLTGKVVGNIVSTQKHSQLVGYKLLLVDVSPEMKNGKGGLLVAVDTQGAGAGETVLIATGSSARLALQDNGAPVDAVIVGIVDRIEKG</sequence>
<dbReference type="GO" id="GO:0031470">
    <property type="term" value="C:carboxysome"/>
    <property type="evidence" value="ECO:0007669"/>
    <property type="project" value="UniProtKB-SubCell"/>
</dbReference>
<name>A0A4R1R7C3_HYDET</name>